<evidence type="ECO:0000313" key="10">
    <source>
        <dbReference type="Proteomes" id="UP000276133"/>
    </source>
</evidence>
<dbReference type="AlphaFoldDB" id="A0A3M7SZ03"/>
<evidence type="ECO:0000256" key="5">
    <source>
        <dbReference type="ARBA" id="ARBA00023242"/>
    </source>
</evidence>
<dbReference type="GO" id="GO:0008270">
    <property type="term" value="F:zinc ion binding"/>
    <property type="evidence" value="ECO:0007669"/>
    <property type="project" value="UniProtKB-KW"/>
</dbReference>
<sequence length="408" mass="47735">MESLNDSLIEYREIKPNSKAVQSLDKYIQRLKTFQLHKWFAKPVEFSPIECARRGWFNLNKDTLKCEICSKILYHHSQSALTTVKMAKFSSPKYDEKCTTNPTSLAEKHDNFCPWRAYKIPDRFILIDSYDEEKLNENFIERFQTFSKCALLPCLDEQLFQLIDKNDINYSNRSVESKVSYEIKYVLSCCGWTYNEQKNILNCEKCLRKVGLWLYKRVKNTQEGALSKSYGTNKDLECFGMNNESDIASENLIIKNIISKIVNLISINEEKLISKENNEEAGQRCKRKSENSQENFLSSDLKNGNKFFHPLNEHQSWCPWLFGNDSLLITKTFENKSKKIKKNMCILSFELVCKRNKSIYQYQTNEKSNKESNHNLKSNDFSDSESMMKRIKSVQSILVNCSSQLSQF</sequence>
<dbReference type="Proteomes" id="UP000276133">
    <property type="component" value="Unassembled WGS sequence"/>
</dbReference>
<evidence type="ECO:0000256" key="4">
    <source>
        <dbReference type="ARBA" id="ARBA00022833"/>
    </source>
</evidence>
<gene>
    <name evidence="9" type="ORF">BpHYR1_045802</name>
</gene>
<dbReference type="GO" id="GO:0005634">
    <property type="term" value="C:nucleus"/>
    <property type="evidence" value="ECO:0007669"/>
    <property type="project" value="UniProtKB-SubCell"/>
</dbReference>
<proteinExistence type="predicted"/>
<comment type="subcellular location">
    <subcellularLocation>
        <location evidence="1">Nucleus</location>
    </subcellularLocation>
</comment>
<dbReference type="STRING" id="10195.A0A3M7SZ03"/>
<keyword evidence="5" id="KW-0539">Nucleus</keyword>
<evidence type="ECO:0000256" key="6">
    <source>
        <dbReference type="ARBA" id="ARBA00044931"/>
    </source>
</evidence>
<accession>A0A3M7SZ03</accession>
<dbReference type="EMBL" id="REGN01000569">
    <property type="protein sequence ID" value="RNA40915.1"/>
    <property type="molecule type" value="Genomic_DNA"/>
</dbReference>
<protein>
    <submittedName>
        <fullName evidence="9">Nuclear-interacting partner of ALK</fullName>
    </submittedName>
</protein>
<evidence type="ECO:0000256" key="3">
    <source>
        <dbReference type="ARBA" id="ARBA00022771"/>
    </source>
</evidence>
<reference evidence="9 10" key="1">
    <citation type="journal article" date="2018" name="Sci. Rep.">
        <title>Genomic signatures of local adaptation to the degree of environmental predictability in rotifers.</title>
        <authorList>
            <person name="Franch-Gras L."/>
            <person name="Hahn C."/>
            <person name="Garcia-Roger E.M."/>
            <person name="Carmona M.J."/>
            <person name="Serra M."/>
            <person name="Gomez A."/>
        </authorList>
    </citation>
    <scope>NUCLEOTIDE SEQUENCE [LARGE SCALE GENOMIC DNA]</scope>
    <source>
        <strain evidence="9">HYR1</strain>
    </source>
</reference>
<keyword evidence="4" id="KW-0862">Zinc</keyword>
<keyword evidence="3" id="KW-0863">Zinc-finger</keyword>
<dbReference type="PANTHER" id="PTHR15835">
    <property type="entry name" value="NUCLEAR-INTERACTING PARTNER OF ALK"/>
    <property type="match status" value="1"/>
</dbReference>
<dbReference type="InterPro" id="IPR013909">
    <property type="entry name" value="NuBaID_C"/>
</dbReference>
<dbReference type="OrthoDB" id="614844at2759"/>
<name>A0A3M7SZ03_BRAPC</name>
<dbReference type="PANTHER" id="PTHR15835:SF6">
    <property type="entry name" value="ZINC FINGER C3HC-TYPE PROTEIN 1"/>
    <property type="match status" value="1"/>
</dbReference>
<organism evidence="9 10">
    <name type="scientific">Brachionus plicatilis</name>
    <name type="common">Marine rotifer</name>
    <name type="synonym">Brachionus muelleri</name>
    <dbReference type="NCBI Taxonomy" id="10195"/>
    <lineage>
        <taxon>Eukaryota</taxon>
        <taxon>Metazoa</taxon>
        <taxon>Spiralia</taxon>
        <taxon>Gnathifera</taxon>
        <taxon>Rotifera</taxon>
        <taxon>Eurotatoria</taxon>
        <taxon>Monogononta</taxon>
        <taxon>Pseudotrocha</taxon>
        <taxon>Ploima</taxon>
        <taxon>Brachionidae</taxon>
        <taxon>Brachionus</taxon>
    </lineage>
</organism>
<evidence type="ECO:0000259" key="8">
    <source>
        <dbReference type="Pfam" id="PF08600"/>
    </source>
</evidence>
<keyword evidence="2" id="KW-0479">Metal-binding</keyword>
<keyword evidence="10" id="KW-1185">Reference proteome</keyword>
<dbReference type="InterPro" id="IPR012935">
    <property type="entry name" value="NuBaID_N"/>
</dbReference>
<feature type="domain" description="C3HC-type" evidence="7">
    <location>
        <begin position="23"/>
        <end position="148"/>
    </location>
</feature>
<evidence type="ECO:0000256" key="1">
    <source>
        <dbReference type="ARBA" id="ARBA00004123"/>
    </source>
</evidence>
<dbReference type="Pfam" id="PF08600">
    <property type="entry name" value="NuBaID_C"/>
    <property type="match status" value="1"/>
</dbReference>
<comment type="function">
    <text evidence="6">Required for proper positioning of a substantial amount of TPR at the nuclear basket (NB) through interaction with TPR.</text>
</comment>
<evidence type="ECO:0000256" key="2">
    <source>
        <dbReference type="ARBA" id="ARBA00022723"/>
    </source>
</evidence>
<dbReference type="Pfam" id="PF07967">
    <property type="entry name" value="zf-C3HC"/>
    <property type="match status" value="1"/>
</dbReference>
<comment type="caution">
    <text evidence="9">The sequence shown here is derived from an EMBL/GenBank/DDBJ whole genome shotgun (WGS) entry which is preliminary data.</text>
</comment>
<evidence type="ECO:0000259" key="7">
    <source>
        <dbReference type="Pfam" id="PF07967"/>
    </source>
</evidence>
<feature type="domain" description="NuBaID C-terminal" evidence="8">
    <location>
        <begin position="186"/>
        <end position="338"/>
    </location>
</feature>
<evidence type="ECO:0000313" key="9">
    <source>
        <dbReference type="EMBL" id="RNA40915.1"/>
    </source>
</evidence>